<dbReference type="SUPFAM" id="SSF51735">
    <property type="entry name" value="NAD(P)-binding Rossmann-fold domains"/>
    <property type="match status" value="1"/>
</dbReference>
<dbReference type="Proteomes" id="UP000001072">
    <property type="component" value="Unassembled WGS sequence"/>
</dbReference>
<dbReference type="eggNOG" id="KOG1200">
    <property type="taxonomic scope" value="Eukaryota"/>
</dbReference>
<name>F4S303_MELLP</name>
<dbReference type="PROSITE" id="PS00061">
    <property type="entry name" value="ADH_SHORT"/>
    <property type="match status" value="1"/>
</dbReference>
<dbReference type="PANTHER" id="PTHR42760">
    <property type="entry name" value="SHORT-CHAIN DEHYDROGENASES/REDUCTASES FAMILY MEMBER"/>
    <property type="match status" value="1"/>
</dbReference>
<dbReference type="FunFam" id="3.40.50.720:FF:000173">
    <property type="entry name" value="3-oxoacyl-[acyl-carrier protein] reductase"/>
    <property type="match status" value="1"/>
</dbReference>
<evidence type="ECO:0000313" key="5">
    <source>
        <dbReference type="Proteomes" id="UP000001072"/>
    </source>
</evidence>
<dbReference type="InterPro" id="IPR002347">
    <property type="entry name" value="SDR_fam"/>
</dbReference>
<organism evidence="5">
    <name type="scientific">Melampsora larici-populina (strain 98AG31 / pathotype 3-4-7)</name>
    <name type="common">Poplar leaf rust fungus</name>
    <dbReference type="NCBI Taxonomy" id="747676"/>
    <lineage>
        <taxon>Eukaryota</taxon>
        <taxon>Fungi</taxon>
        <taxon>Dikarya</taxon>
        <taxon>Basidiomycota</taxon>
        <taxon>Pucciniomycotina</taxon>
        <taxon>Pucciniomycetes</taxon>
        <taxon>Pucciniales</taxon>
        <taxon>Melampsoraceae</taxon>
        <taxon>Melampsora</taxon>
    </lineage>
</organism>
<dbReference type="Gene3D" id="3.40.50.720">
    <property type="entry name" value="NAD(P)-binding Rossmann-like Domain"/>
    <property type="match status" value="1"/>
</dbReference>
<dbReference type="OrthoDB" id="294295at2759"/>
<accession>F4S303</accession>
<protein>
    <recommendedName>
        <fullName evidence="6">2-deoxy-D-gluconate 3-dehydrogenase</fullName>
    </recommendedName>
</protein>
<dbReference type="HOGENOM" id="CLU_010194_1_1_1"/>
<dbReference type="InParanoid" id="F4S303"/>
<evidence type="ECO:0000313" key="4">
    <source>
        <dbReference type="EMBL" id="EGG00989.1"/>
    </source>
</evidence>
<dbReference type="PRINTS" id="PR00081">
    <property type="entry name" value="GDHRDH"/>
</dbReference>
<evidence type="ECO:0000256" key="3">
    <source>
        <dbReference type="ARBA" id="ARBA00023002"/>
    </source>
</evidence>
<dbReference type="EMBL" id="GL883142">
    <property type="protein sequence ID" value="EGG00989.1"/>
    <property type="molecule type" value="Genomic_DNA"/>
</dbReference>
<sequence length="262" mass="28810">MMKAFDLSGKTAIITGASRGIGASCAIGLAESGVDLILFLRSNTSETKSLEEKIKSYGHKYQRVECDLSKGKVEIEKAFKEAEKIIIEEWKKEKGIEILVNAAGIQHRAESVEFSEMKWDQVMDVNLKSVFLLCQLVGKHMIKRKYGKIINFASLLSFQGGYTVPAYAASKAGISSLTKSLSNEWAIHNITVNAIAPGYIETEMNTDLIQNPIRSRQILERIPAGRWGSADDLTGPVLFLASDASRYVNGTTLTVDGGWMGR</sequence>
<keyword evidence="5" id="KW-1185">Reference proteome</keyword>
<dbReference type="STRING" id="747676.F4S303"/>
<dbReference type="VEuPathDB" id="FungiDB:MELLADRAFT_92849"/>
<keyword evidence="2" id="KW-0521">NADP</keyword>
<dbReference type="InterPro" id="IPR020904">
    <property type="entry name" value="Sc_DH/Rdtase_CS"/>
</dbReference>
<dbReference type="InterPro" id="IPR036291">
    <property type="entry name" value="NAD(P)-bd_dom_sf"/>
</dbReference>
<keyword evidence="3" id="KW-0560">Oxidoreductase</keyword>
<dbReference type="KEGG" id="mlr:MELLADRAFT_92849"/>
<dbReference type="Pfam" id="PF13561">
    <property type="entry name" value="adh_short_C2"/>
    <property type="match status" value="1"/>
</dbReference>
<gene>
    <name evidence="4" type="ORF">MELLADRAFT_92849</name>
</gene>
<dbReference type="PANTHER" id="PTHR42760:SF5">
    <property type="entry name" value="2-DEHYDRO-3-DEOXY-D-GLUCONATE 5-DEHYDROGENASE"/>
    <property type="match status" value="1"/>
</dbReference>
<evidence type="ECO:0008006" key="6">
    <source>
        <dbReference type="Google" id="ProtNLM"/>
    </source>
</evidence>
<evidence type="ECO:0000256" key="2">
    <source>
        <dbReference type="ARBA" id="ARBA00022857"/>
    </source>
</evidence>
<proteinExistence type="inferred from homology"/>
<dbReference type="RefSeq" id="XP_007415837.1">
    <property type="nucleotide sequence ID" value="XM_007415775.1"/>
</dbReference>
<dbReference type="PRINTS" id="PR00080">
    <property type="entry name" value="SDRFAMILY"/>
</dbReference>
<dbReference type="GO" id="GO:0016616">
    <property type="term" value="F:oxidoreductase activity, acting on the CH-OH group of donors, NAD or NADP as acceptor"/>
    <property type="evidence" value="ECO:0007669"/>
    <property type="project" value="TreeGrafter"/>
</dbReference>
<reference evidence="5" key="1">
    <citation type="journal article" date="2011" name="Proc. Natl. Acad. Sci. U.S.A.">
        <title>Obligate biotrophy features unraveled by the genomic analysis of rust fungi.</title>
        <authorList>
            <person name="Duplessis S."/>
            <person name="Cuomo C.A."/>
            <person name="Lin Y.-C."/>
            <person name="Aerts A."/>
            <person name="Tisserant E."/>
            <person name="Veneault-Fourrey C."/>
            <person name="Joly D.L."/>
            <person name="Hacquard S."/>
            <person name="Amselem J."/>
            <person name="Cantarel B.L."/>
            <person name="Chiu R."/>
            <person name="Coutinho P.M."/>
            <person name="Feau N."/>
            <person name="Field M."/>
            <person name="Frey P."/>
            <person name="Gelhaye E."/>
            <person name="Goldberg J."/>
            <person name="Grabherr M.G."/>
            <person name="Kodira C.D."/>
            <person name="Kohler A."/>
            <person name="Kuees U."/>
            <person name="Lindquist E.A."/>
            <person name="Lucas S.M."/>
            <person name="Mago R."/>
            <person name="Mauceli E."/>
            <person name="Morin E."/>
            <person name="Murat C."/>
            <person name="Pangilinan J.L."/>
            <person name="Park R."/>
            <person name="Pearson M."/>
            <person name="Quesneville H."/>
            <person name="Rouhier N."/>
            <person name="Sakthikumar S."/>
            <person name="Salamov A.A."/>
            <person name="Schmutz J."/>
            <person name="Selles B."/>
            <person name="Shapiro H."/>
            <person name="Tanguay P."/>
            <person name="Tuskan G.A."/>
            <person name="Henrissat B."/>
            <person name="Van de Peer Y."/>
            <person name="Rouze P."/>
            <person name="Ellis J.G."/>
            <person name="Dodds P.N."/>
            <person name="Schein J.E."/>
            <person name="Zhong S."/>
            <person name="Hamelin R.C."/>
            <person name="Grigoriev I.V."/>
            <person name="Szabo L.J."/>
            <person name="Martin F."/>
        </authorList>
    </citation>
    <scope>NUCLEOTIDE SEQUENCE [LARGE SCALE GENOMIC DNA]</scope>
    <source>
        <strain evidence="5">98AG31 / pathotype 3-4-7</strain>
    </source>
</reference>
<dbReference type="AlphaFoldDB" id="F4S303"/>
<comment type="similarity">
    <text evidence="1">Belongs to the short-chain dehydrogenases/reductases (SDR) family.</text>
</comment>
<evidence type="ECO:0000256" key="1">
    <source>
        <dbReference type="ARBA" id="ARBA00006484"/>
    </source>
</evidence>
<dbReference type="GeneID" id="18936395"/>